<dbReference type="InterPro" id="IPR043129">
    <property type="entry name" value="ATPase_NBD"/>
</dbReference>
<keyword evidence="1" id="KW-0808">Transferase</keyword>
<dbReference type="GO" id="GO:0005829">
    <property type="term" value="C:cytosol"/>
    <property type="evidence" value="ECO:0007669"/>
    <property type="project" value="TreeGrafter"/>
</dbReference>
<comment type="caution">
    <text evidence="4">The sequence shown here is derived from an EMBL/GenBank/DDBJ whole genome shotgun (WGS) entry which is preliminary data.</text>
</comment>
<reference evidence="4" key="1">
    <citation type="submission" date="2019-09" db="EMBL/GenBank/DDBJ databases">
        <title>Characterisation of the sponge microbiome using genome-centric metagenomics.</title>
        <authorList>
            <person name="Engelberts J.P."/>
            <person name="Robbins S.J."/>
            <person name="De Goeij J.M."/>
            <person name="Aranda M."/>
            <person name="Bell S.C."/>
            <person name="Webster N.S."/>
        </authorList>
    </citation>
    <scope>NUCLEOTIDE SEQUENCE</scope>
    <source>
        <strain evidence="4">SB0664_bin_43</strain>
    </source>
</reference>
<dbReference type="PANTHER" id="PTHR47690">
    <property type="entry name" value="GLUCOKINASE"/>
    <property type="match status" value="1"/>
</dbReference>
<sequence>MPDRRDRVSLVADVGGTNTRVALAEGRALREMSVRKFRNSEFEDLESLLLRFEDDVGLVCDAAAVAIAGPVHDGRGTLTNLDWSVEPETLSSVTGAQTVSVLNDLQAQAHALQTIPHVHLAPVIEVDPEETCSRRLVVGIGTGFNSALAIPNGPALMATPSECGHARLPAGNSEELGLVEFITASVGFASVEDALSGRGIENIHAWHASMCGKSGAWSATDVLTGIKNGDDLAMRTLDTFVRILGSVCGDLALIHLPFGGIYLVGGMARAVAPYLQDFGFVECFLSKGRFSGFMEQFPVCVVEDDFAALSGLAVHLDDLRSR</sequence>
<keyword evidence="2 4" id="KW-0418">Kinase</keyword>
<gene>
    <name evidence="4" type="ORF">F4Y60_07940</name>
</gene>
<dbReference type="PANTHER" id="PTHR47690:SF1">
    <property type="entry name" value="GLUCOKINASE"/>
    <property type="match status" value="1"/>
</dbReference>
<accession>A0A6B0Y2G4</accession>
<dbReference type="EMBL" id="VXRY01000312">
    <property type="protein sequence ID" value="MXY34009.1"/>
    <property type="molecule type" value="Genomic_DNA"/>
</dbReference>
<dbReference type="CDD" id="cd24008">
    <property type="entry name" value="ASKHA_NBD_GLK"/>
    <property type="match status" value="1"/>
</dbReference>
<dbReference type="Pfam" id="PF02685">
    <property type="entry name" value="Glucokinase"/>
    <property type="match status" value="1"/>
</dbReference>
<dbReference type="Gene3D" id="3.40.367.20">
    <property type="match status" value="1"/>
</dbReference>
<evidence type="ECO:0000256" key="2">
    <source>
        <dbReference type="ARBA" id="ARBA00022777"/>
    </source>
</evidence>
<name>A0A6B0Y2G4_9RHOB</name>
<evidence type="ECO:0000256" key="1">
    <source>
        <dbReference type="ARBA" id="ARBA00022679"/>
    </source>
</evidence>
<protein>
    <submittedName>
        <fullName evidence="4">Glucokinase</fullName>
    </submittedName>
</protein>
<dbReference type="AlphaFoldDB" id="A0A6B0Y2G4"/>
<proteinExistence type="inferred from homology"/>
<dbReference type="SUPFAM" id="SSF53067">
    <property type="entry name" value="Actin-like ATPase domain"/>
    <property type="match status" value="1"/>
</dbReference>
<organism evidence="4">
    <name type="scientific">Boseongicola sp. SB0664_bin_43</name>
    <dbReference type="NCBI Taxonomy" id="2604844"/>
    <lineage>
        <taxon>Bacteria</taxon>
        <taxon>Pseudomonadati</taxon>
        <taxon>Pseudomonadota</taxon>
        <taxon>Alphaproteobacteria</taxon>
        <taxon>Rhodobacterales</taxon>
        <taxon>Paracoccaceae</taxon>
        <taxon>Boseongicola</taxon>
    </lineage>
</organism>
<dbReference type="GO" id="GO:0006096">
    <property type="term" value="P:glycolytic process"/>
    <property type="evidence" value="ECO:0007669"/>
    <property type="project" value="InterPro"/>
</dbReference>
<evidence type="ECO:0000313" key="4">
    <source>
        <dbReference type="EMBL" id="MXY34009.1"/>
    </source>
</evidence>
<dbReference type="GO" id="GO:0005536">
    <property type="term" value="F:D-glucose binding"/>
    <property type="evidence" value="ECO:0007669"/>
    <property type="project" value="InterPro"/>
</dbReference>
<dbReference type="InterPro" id="IPR050201">
    <property type="entry name" value="Bacterial_glucokinase"/>
</dbReference>
<comment type="similarity">
    <text evidence="3">Belongs to the bacterial glucokinase family.</text>
</comment>
<dbReference type="GO" id="GO:0004340">
    <property type="term" value="F:glucokinase activity"/>
    <property type="evidence" value="ECO:0007669"/>
    <property type="project" value="InterPro"/>
</dbReference>
<evidence type="ECO:0000256" key="3">
    <source>
        <dbReference type="RuleBase" id="RU004046"/>
    </source>
</evidence>
<dbReference type="Gene3D" id="3.30.420.40">
    <property type="match status" value="1"/>
</dbReference>
<dbReference type="InterPro" id="IPR003836">
    <property type="entry name" value="Glucokinase"/>
</dbReference>
<dbReference type="GO" id="GO:0005524">
    <property type="term" value="F:ATP binding"/>
    <property type="evidence" value="ECO:0007669"/>
    <property type="project" value="InterPro"/>
</dbReference>